<dbReference type="InterPro" id="IPR024618">
    <property type="entry name" value="DUF3857"/>
</dbReference>
<evidence type="ECO:0000313" key="2">
    <source>
        <dbReference type="EMBL" id="MCW3805610.1"/>
    </source>
</evidence>
<evidence type="ECO:0000313" key="3">
    <source>
        <dbReference type="Proteomes" id="UP001207408"/>
    </source>
</evidence>
<dbReference type="Gene3D" id="2.60.120.1130">
    <property type="match status" value="1"/>
</dbReference>
<feature type="domain" description="DUF3857" evidence="1">
    <location>
        <begin position="34"/>
        <end position="188"/>
    </location>
</feature>
<accession>A0AAE3SJC6</accession>
<dbReference type="Proteomes" id="UP001207408">
    <property type="component" value="Unassembled WGS sequence"/>
</dbReference>
<dbReference type="Gene3D" id="2.60.40.3140">
    <property type="match status" value="1"/>
</dbReference>
<dbReference type="Gene3D" id="3.10.620.30">
    <property type="match status" value="1"/>
</dbReference>
<dbReference type="AlphaFoldDB" id="A0AAE3SJC6"/>
<protein>
    <submittedName>
        <fullName evidence="2">DUF3857 domain-containing protein</fullName>
    </submittedName>
</protein>
<comment type="caution">
    <text evidence="2">The sequence shown here is derived from an EMBL/GenBank/DDBJ whole genome shotgun (WGS) entry which is preliminary data.</text>
</comment>
<reference evidence="2" key="1">
    <citation type="submission" date="2022-10" db="EMBL/GenBank/DDBJ databases">
        <authorList>
            <person name="Yu W.X."/>
        </authorList>
    </citation>
    <scope>NUCLEOTIDE SEQUENCE</scope>
    <source>
        <strain evidence="2">D04</strain>
    </source>
</reference>
<keyword evidence="3" id="KW-1185">Reference proteome</keyword>
<gene>
    <name evidence="2" type="ORF">OM074_08210</name>
</gene>
<sequence>MYPVSSIPKELLTGADAVVREKNTVVEVVSLSKVVYHEKYVVTILKESGKDKALFEEAYDKLSSITDISATVYDAEGKKVKSIPLSEIRDFSAVSGNSLYEDNRVKVIDPKYNTYPYTVAYSFQHKFNSTFYLRGWSAFNGYNTSVERLSYKITAPEVFKYRYEEFNVETQAKEVVNDGIKEVSWEIKGFEAPQEEVLAGKFEGWIPTVHMAPAKFIIDNYKGSFESWNDYGQYVGRLNQGKDNIPVETVDEVRQMFKEGMSDYDKIAIAYQYSQQKNRYVSIKEGIGGWQPFDAETVDRLSYGDCKALSNYVTSLLCKLGYDAHYCLIYAGNHQRTKTEFVENSFNHIVSCVILESDTLWLECTNSHYPCGYMGSSTDDRYALVIKDTGGELLKTPSYTVNDNNINTRAHVKINVKEASELEMHQIFRGALFPESFALTILDETDRRKAVINSVNLPHFDLLDYNVTAYKERKPWVEKEVKLSIPAFGSIMGDRMFFSLNSLNKSSSLPPYSRNRKSPMLLSRPYSENDTINYIMPEGYKMEALPKPVELKSEFGLYACSAVAEGRNIVYKREFKIYKGEYPKEKYNDFVEFLESVAKYDEAKAVLVKNI</sequence>
<dbReference type="EMBL" id="JAPDPI010000013">
    <property type="protein sequence ID" value="MCW3805610.1"/>
    <property type="molecule type" value="Genomic_DNA"/>
</dbReference>
<organism evidence="2 3">
    <name type="scientific">Plebeiibacterium marinum</name>
    <dbReference type="NCBI Taxonomy" id="2992111"/>
    <lineage>
        <taxon>Bacteria</taxon>
        <taxon>Pseudomonadati</taxon>
        <taxon>Bacteroidota</taxon>
        <taxon>Bacteroidia</taxon>
        <taxon>Marinilabiliales</taxon>
        <taxon>Marinilabiliaceae</taxon>
        <taxon>Plebeiibacterium</taxon>
    </lineage>
</organism>
<dbReference type="RefSeq" id="WP_301198980.1">
    <property type="nucleotide sequence ID" value="NZ_JAPDPI010000013.1"/>
</dbReference>
<proteinExistence type="predicted"/>
<dbReference type="Pfam" id="PF12969">
    <property type="entry name" value="DUF3857"/>
    <property type="match status" value="1"/>
</dbReference>
<evidence type="ECO:0000259" key="1">
    <source>
        <dbReference type="Pfam" id="PF12969"/>
    </source>
</evidence>
<name>A0AAE3SJC6_9BACT</name>